<comment type="function">
    <text evidence="13">Beta-glucosidases are one of a number of cellulolytic enzymes involved in the degradation of cellulosic biomass. Catalyzes the last step releasing glucose from the inhibitory cellobiose.</text>
</comment>
<dbReference type="SMART" id="SM01217">
    <property type="entry name" value="Fn3_like"/>
    <property type="match status" value="1"/>
</dbReference>
<keyword evidence="8" id="KW-0136">Cellulose degradation</keyword>
<keyword evidence="20" id="KW-1185">Reference proteome</keyword>
<dbReference type="InterPro" id="IPR037524">
    <property type="entry name" value="PA14/GLEYA"/>
</dbReference>
<comment type="subcellular location">
    <subcellularLocation>
        <location evidence="2">Secreted</location>
    </subcellularLocation>
</comment>
<dbReference type="EMBL" id="KZ559156">
    <property type="protein sequence ID" value="PLB35975.1"/>
    <property type="molecule type" value="Genomic_DNA"/>
</dbReference>
<keyword evidence="7" id="KW-0378">Hydrolase</keyword>
<dbReference type="GO" id="GO:0005576">
    <property type="term" value="C:extracellular region"/>
    <property type="evidence" value="ECO:0007669"/>
    <property type="project" value="UniProtKB-SubCell"/>
</dbReference>
<dbReference type="RefSeq" id="XP_024669987.1">
    <property type="nucleotide sequence ID" value="XM_024817781.1"/>
</dbReference>
<comment type="similarity">
    <text evidence="4">Belongs to the glycosyl hydrolase 3 family.</text>
</comment>
<name>A0A2I2F5Q0_ASPCN</name>
<dbReference type="STRING" id="41067.A0A2I2F5Q0"/>
<evidence type="ECO:0000256" key="4">
    <source>
        <dbReference type="ARBA" id="ARBA00005336"/>
    </source>
</evidence>
<evidence type="ECO:0000256" key="10">
    <source>
        <dbReference type="ARBA" id="ARBA00023277"/>
    </source>
</evidence>
<evidence type="ECO:0000256" key="6">
    <source>
        <dbReference type="ARBA" id="ARBA00022525"/>
    </source>
</evidence>
<reference evidence="19 20" key="1">
    <citation type="submission" date="2017-12" db="EMBL/GenBank/DDBJ databases">
        <authorList>
            <consortium name="DOE Joint Genome Institute"/>
            <person name="Haridas S."/>
            <person name="Kjaerbolling I."/>
            <person name="Vesth T.C."/>
            <person name="Frisvad J.C."/>
            <person name="Nybo J.L."/>
            <person name="Theobald S."/>
            <person name="Kuo A."/>
            <person name="Bowyer P."/>
            <person name="Matsuda Y."/>
            <person name="Mondo S."/>
            <person name="Lyhne E.K."/>
            <person name="Kogle M.E."/>
            <person name="Clum A."/>
            <person name="Lipzen A."/>
            <person name="Salamov A."/>
            <person name="Ngan C.Y."/>
            <person name="Daum C."/>
            <person name="Chiniquy J."/>
            <person name="Barry K."/>
            <person name="LaButti K."/>
            <person name="Simmons B.A."/>
            <person name="Magnuson J.K."/>
            <person name="Mortensen U.H."/>
            <person name="Larsen T.O."/>
            <person name="Grigoriev I.V."/>
            <person name="Baker S.E."/>
            <person name="Andersen M.R."/>
            <person name="Nordberg H.P."/>
            <person name="Cantor M.N."/>
            <person name="Hua S.X."/>
        </authorList>
    </citation>
    <scope>NUCLEOTIDE SEQUENCE [LARGE SCALE GENOMIC DNA]</scope>
    <source>
        <strain evidence="19 20">CBS 102.13</strain>
    </source>
</reference>
<dbReference type="SMART" id="SM00758">
    <property type="entry name" value="PA14"/>
    <property type="match status" value="1"/>
</dbReference>
<dbReference type="Pfam" id="PF01915">
    <property type="entry name" value="Glyco_hydro_3_C"/>
    <property type="match status" value="1"/>
</dbReference>
<evidence type="ECO:0000256" key="9">
    <source>
        <dbReference type="ARBA" id="ARBA00023180"/>
    </source>
</evidence>
<evidence type="ECO:0000256" key="5">
    <source>
        <dbReference type="ARBA" id="ARBA00012744"/>
    </source>
</evidence>
<dbReference type="Pfam" id="PF14310">
    <property type="entry name" value="Fn3-like"/>
    <property type="match status" value="1"/>
</dbReference>
<dbReference type="Gene3D" id="2.60.40.10">
    <property type="entry name" value="Immunoglobulins"/>
    <property type="match status" value="1"/>
</dbReference>
<dbReference type="PROSITE" id="PS51820">
    <property type="entry name" value="PA14"/>
    <property type="match status" value="1"/>
</dbReference>
<dbReference type="Pfam" id="PF07691">
    <property type="entry name" value="PA14"/>
    <property type="match status" value="1"/>
</dbReference>
<dbReference type="GO" id="GO:0008422">
    <property type="term" value="F:beta-glucosidase activity"/>
    <property type="evidence" value="ECO:0007669"/>
    <property type="project" value="UniProtKB-EC"/>
</dbReference>
<keyword evidence="9" id="KW-0325">Glycoprotein</keyword>
<dbReference type="UniPathway" id="UPA00696"/>
<keyword evidence="12" id="KW-0624">Polysaccharide degradation</keyword>
<dbReference type="FunFam" id="3.20.20.300:FF:000006">
    <property type="entry name" value="Beta-glucosidase H"/>
    <property type="match status" value="1"/>
</dbReference>
<evidence type="ECO:0000256" key="15">
    <source>
        <dbReference type="ARBA" id="ARBA00041278"/>
    </source>
</evidence>
<dbReference type="Gene3D" id="3.20.20.300">
    <property type="entry name" value="Glycoside hydrolase, family 3, N-terminal domain"/>
    <property type="match status" value="1"/>
</dbReference>
<organism evidence="19 20">
    <name type="scientific">Aspergillus candidus</name>
    <dbReference type="NCBI Taxonomy" id="41067"/>
    <lineage>
        <taxon>Eukaryota</taxon>
        <taxon>Fungi</taxon>
        <taxon>Dikarya</taxon>
        <taxon>Ascomycota</taxon>
        <taxon>Pezizomycotina</taxon>
        <taxon>Eurotiomycetes</taxon>
        <taxon>Eurotiomycetidae</taxon>
        <taxon>Eurotiales</taxon>
        <taxon>Aspergillaceae</taxon>
        <taxon>Aspergillus</taxon>
        <taxon>Aspergillus subgen. Circumdati</taxon>
    </lineage>
</organism>
<dbReference type="GO" id="GO:0030245">
    <property type="term" value="P:cellulose catabolic process"/>
    <property type="evidence" value="ECO:0007669"/>
    <property type="project" value="UniProtKB-UniPathway"/>
</dbReference>
<evidence type="ECO:0000256" key="1">
    <source>
        <dbReference type="ARBA" id="ARBA00000448"/>
    </source>
</evidence>
<protein>
    <recommendedName>
        <fullName evidence="14">Probable beta-glucosidase H</fullName>
        <ecNumber evidence="5">3.2.1.21</ecNumber>
    </recommendedName>
    <alternativeName>
        <fullName evidence="15">Beta-D-glucoside glucohydrolase H</fullName>
    </alternativeName>
    <alternativeName>
        <fullName evidence="16">Cellobiase H</fullName>
    </alternativeName>
    <alternativeName>
        <fullName evidence="17">Gentiobiase H</fullName>
    </alternativeName>
</protein>
<evidence type="ECO:0000256" key="17">
    <source>
        <dbReference type="ARBA" id="ARBA00041806"/>
    </source>
</evidence>
<evidence type="ECO:0000256" key="3">
    <source>
        <dbReference type="ARBA" id="ARBA00004987"/>
    </source>
</evidence>
<evidence type="ECO:0000313" key="19">
    <source>
        <dbReference type="EMBL" id="PLB35975.1"/>
    </source>
</evidence>
<dbReference type="Pfam" id="PF00933">
    <property type="entry name" value="Glyco_hydro_3"/>
    <property type="match status" value="1"/>
</dbReference>
<evidence type="ECO:0000256" key="14">
    <source>
        <dbReference type="ARBA" id="ARBA00039581"/>
    </source>
</evidence>
<dbReference type="OrthoDB" id="47059at2759"/>
<feature type="domain" description="PA14" evidence="18">
    <location>
        <begin position="388"/>
        <end position="548"/>
    </location>
</feature>
<dbReference type="InterPro" id="IPR011658">
    <property type="entry name" value="PA14_dom"/>
</dbReference>
<dbReference type="InterPro" id="IPR013783">
    <property type="entry name" value="Ig-like_fold"/>
</dbReference>
<evidence type="ECO:0000256" key="12">
    <source>
        <dbReference type="ARBA" id="ARBA00023326"/>
    </source>
</evidence>
<dbReference type="PANTHER" id="PTHR42715:SF17">
    <property type="entry name" value="BETA-GLUCOSIDASE H-RELATED"/>
    <property type="match status" value="1"/>
</dbReference>
<comment type="pathway">
    <text evidence="3">Glycan metabolism; cellulose degradation.</text>
</comment>
<dbReference type="Gene3D" id="3.40.50.1700">
    <property type="entry name" value="Glycoside hydrolase family 3 C-terminal domain"/>
    <property type="match status" value="1"/>
</dbReference>
<evidence type="ECO:0000256" key="11">
    <source>
        <dbReference type="ARBA" id="ARBA00023295"/>
    </source>
</evidence>
<dbReference type="InterPro" id="IPR017853">
    <property type="entry name" value="GH"/>
</dbReference>
<dbReference type="InterPro" id="IPR002772">
    <property type="entry name" value="Glyco_hydro_3_C"/>
</dbReference>
<evidence type="ECO:0000259" key="18">
    <source>
        <dbReference type="PROSITE" id="PS51820"/>
    </source>
</evidence>
<dbReference type="InterPro" id="IPR050288">
    <property type="entry name" value="Cellulose_deg_GH3"/>
</dbReference>
<evidence type="ECO:0000256" key="2">
    <source>
        <dbReference type="ARBA" id="ARBA00004613"/>
    </source>
</evidence>
<dbReference type="Proteomes" id="UP000234585">
    <property type="component" value="Unassembled WGS sequence"/>
</dbReference>
<sequence>MPFDVETVLSQLTEQDKIALLSGADFWHTHSIPSHQVPPIRLTDGPNGIRGTKFFAGVPAACLPCGTALAATWDAPLLERAGVLLANECISKGAHCWLGPTVNIPRSPLGGRGFESFSEDPHLSGIIASAMIRGCESKGIVSAVKHFVCNDQEHERRAVDVLVTPRALREIYLKPFQIVARDARPGALMTSYNKINGKHVVENEKMLNGLLRTEWEWDPLIISDWYGTYSTVDSLNAGMDLEMPGVSRYRGRYLESALQARLVKASTVDERARRVLSFVKCMSEVDVSKVEKGRDYPEDRALNRDVCASGIVLLKNDNGLLPLKKDAQTIALIGSHVMAPSISGGGSASLRPYYAVSLYEAVREAVPNAKIICETGAYAHKMMPVIERLLSNAVINFYNSPVSDVGRECLHIEPVSTTGFQFMDFRAPGLNRECFWATLVGDFTPDATGIWDFGLSVFGTANLYLDDELVIDNTSQQTKGTSFFGKGTVEERGSKMLEDGRSYKIRLEFGSANTTTMKTVGMVNFGGGAANLGASLRLTPDDMLNSAVKAASEADYAIVCTGLNPDWESEGFDRASMDLPPGVDKLISSILAVAKNKTVIVNHSGTPVTMPWEPQAQAILQAWYGGNETGHGVADILFGNVSPNVRHNPTYLNFGSVGGRVLYGEDIYVGYRFYDKTRCSPLFPFGHGLSYTTFEVSPTVEVGPVSRLTSLPAAARVSIRNTGHAPGSEVLQVYVAAPQPETGRPDKELHGFQKTFLQPGEERAVDITIDPYATSFWDDIEGKWKSEAGEYEFLQATFHGTKNEHILSPHNLVSRRSNPHDGHLVRNKKTYPRADGVRGLSAHIETWGSKILKAFERQERRLEDHLRSLTPWDSESPESISRNDTLKTPITGSDMILNWPIFPPEKPVPTFPPTAFAEKDDQYHPDIPKVTPHRICELRLIFMTRIRTKNPIVDADQLDECIARVLESGFDWSVSSCLVLLVFALAAIWGNYPEPDAREATSGHLTLEVPKHRMKESMDFFSMAQKRMSSAYLDGSVVGIQCFCLFGMWYQYNIEPIAGWKAFRTASMLWQTYHLRHRDGEIRYELTDLPPCDLSLTDYPFSLPNFPNHDAASPGPPDHETLSSYYYLAEISLRRLLNRVRHAVTVLSPPISRSGILQLSDTLHDLEYQLQQWVDCLPPALYFNKPLLVKPPSHEPELVKLARERYVEVRELLCRAYLYLCIHVPLDQDLLGPIGKKASEALQLSVYRIETELPFFRHPGSWGACRVRFNHALCLIAAWRAKRQGVVGMENVSLPDEWATCVRVVIERLRVWEAEGAGIRGLRLLLDWLMGL</sequence>
<dbReference type="InterPro" id="IPR036962">
    <property type="entry name" value="Glyco_hydro_3_N_sf"/>
</dbReference>
<dbReference type="PRINTS" id="PR00133">
    <property type="entry name" value="GLHYDRLASE3"/>
</dbReference>
<gene>
    <name evidence="19" type="ORF">BDW47DRAFT_133208</name>
</gene>
<dbReference type="EC" id="3.2.1.21" evidence="5"/>
<keyword evidence="6" id="KW-0964">Secreted</keyword>
<evidence type="ECO:0000313" key="20">
    <source>
        <dbReference type="Proteomes" id="UP000234585"/>
    </source>
</evidence>
<keyword evidence="10" id="KW-0119">Carbohydrate metabolism</keyword>
<keyword evidence="11" id="KW-0326">Glycosidase</keyword>
<dbReference type="SUPFAM" id="SSF51445">
    <property type="entry name" value="(Trans)glycosidases"/>
    <property type="match status" value="1"/>
</dbReference>
<dbReference type="CDD" id="cd12148">
    <property type="entry name" value="fungal_TF_MHR"/>
    <property type="match status" value="1"/>
</dbReference>
<dbReference type="InterPro" id="IPR026891">
    <property type="entry name" value="Fn3-like"/>
</dbReference>
<evidence type="ECO:0000256" key="16">
    <source>
        <dbReference type="ARBA" id="ARBA00041602"/>
    </source>
</evidence>
<evidence type="ECO:0000256" key="7">
    <source>
        <dbReference type="ARBA" id="ARBA00022801"/>
    </source>
</evidence>
<accession>A0A2I2F5Q0</accession>
<dbReference type="GeneID" id="36524941"/>
<dbReference type="Gene3D" id="2.60.120.260">
    <property type="entry name" value="Galactose-binding domain-like"/>
    <property type="match status" value="1"/>
</dbReference>
<evidence type="ECO:0000256" key="13">
    <source>
        <dbReference type="ARBA" id="ARBA00024983"/>
    </source>
</evidence>
<dbReference type="InterPro" id="IPR036881">
    <property type="entry name" value="Glyco_hydro_3_C_sf"/>
</dbReference>
<dbReference type="SUPFAM" id="SSF52279">
    <property type="entry name" value="Beta-D-glucan exohydrolase, C-terminal domain"/>
    <property type="match status" value="1"/>
</dbReference>
<dbReference type="PANTHER" id="PTHR42715">
    <property type="entry name" value="BETA-GLUCOSIDASE"/>
    <property type="match status" value="1"/>
</dbReference>
<proteinExistence type="inferred from homology"/>
<dbReference type="InterPro" id="IPR001764">
    <property type="entry name" value="Glyco_hydro_3_N"/>
</dbReference>
<comment type="catalytic activity">
    <reaction evidence="1">
        <text>Hydrolysis of terminal, non-reducing beta-D-glucosyl residues with release of beta-D-glucose.</text>
        <dbReference type="EC" id="3.2.1.21"/>
    </reaction>
</comment>
<evidence type="ECO:0000256" key="8">
    <source>
        <dbReference type="ARBA" id="ARBA00023001"/>
    </source>
</evidence>